<feature type="transmembrane region" description="Helical" evidence="2">
    <location>
        <begin position="397"/>
        <end position="416"/>
    </location>
</feature>
<keyword evidence="4" id="KW-1185">Reference proteome</keyword>
<feature type="region of interest" description="Disordered" evidence="1">
    <location>
        <begin position="1"/>
        <end position="237"/>
    </location>
</feature>
<organism evidence="3 4">
    <name type="scientific">Plantactinospora siamensis</name>
    <dbReference type="NCBI Taxonomy" id="555372"/>
    <lineage>
        <taxon>Bacteria</taxon>
        <taxon>Bacillati</taxon>
        <taxon>Actinomycetota</taxon>
        <taxon>Actinomycetes</taxon>
        <taxon>Micromonosporales</taxon>
        <taxon>Micromonosporaceae</taxon>
        <taxon>Plantactinospora</taxon>
    </lineage>
</organism>
<keyword evidence="2" id="KW-1133">Transmembrane helix</keyword>
<accession>A0ABV6NV54</accession>
<feature type="transmembrane region" description="Helical" evidence="2">
    <location>
        <begin position="428"/>
        <end position="448"/>
    </location>
</feature>
<gene>
    <name evidence="3" type="ORF">ACFFHU_10975</name>
</gene>
<sequence length="449" mass="45776">MTGEPAPPEAAENRAGIRIAPPRDGETARGTAPAPAGSRATTIAAPPGPTAGRATVPVQPGAPPADADETATPPDATAGRATVPVQPGAPPADADETATRTAEPGAARDETTAAPDETAVPPQRRGSAAGLDTRAEDEYEPTAGADTRAEDDPEPAADADTRAEDEPEPAADADSRAEASGTVEPEPADEPAPGIEPTTGAPFGALPQRAPVRQTRDSRPAAPTDGPAAPPDRAAPVEGVDEPAFWLPIEEVHWDGRPIKRERETWLSRWRAARAAAERTNRPPPPPRHPLAGLAGLVLFALAASFFARVSAGPLWLAAGHGERGVAIVSSCSGSGLRLDCLGRFSAASGWTSPPVPLVGVAPQARAPGARVGARMVNADAGKAYAETGLAARHLRWLLGLVAALGCGPGIVWATGARRLPEPRGRRGATLAALAVPVLLVAGFLTVAF</sequence>
<keyword evidence="2" id="KW-0472">Membrane</keyword>
<feature type="compositionally biased region" description="Acidic residues" evidence="1">
    <location>
        <begin position="149"/>
        <end position="158"/>
    </location>
</feature>
<comment type="caution">
    <text evidence="3">The sequence shown here is derived from an EMBL/GenBank/DDBJ whole genome shotgun (WGS) entry which is preliminary data.</text>
</comment>
<name>A0ABV6NV54_9ACTN</name>
<protein>
    <submittedName>
        <fullName evidence="3">Uncharacterized protein</fullName>
    </submittedName>
</protein>
<evidence type="ECO:0000313" key="3">
    <source>
        <dbReference type="EMBL" id="MFC0564655.1"/>
    </source>
</evidence>
<feature type="compositionally biased region" description="Low complexity" evidence="1">
    <location>
        <begin position="39"/>
        <end position="57"/>
    </location>
</feature>
<keyword evidence="2" id="KW-0812">Transmembrane</keyword>
<proteinExistence type="predicted"/>
<evidence type="ECO:0000256" key="1">
    <source>
        <dbReference type="SAM" id="MobiDB-lite"/>
    </source>
</evidence>
<dbReference type="RefSeq" id="WP_377337841.1">
    <property type="nucleotide sequence ID" value="NZ_JBHLUE010000008.1"/>
</dbReference>
<feature type="compositionally biased region" description="Low complexity" evidence="1">
    <location>
        <begin position="220"/>
        <end position="236"/>
    </location>
</feature>
<reference evidence="3 4" key="1">
    <citation type="submission" date="2024-09" db="EMBL/GenBank/DDBJ databases">
        <authorList>
            <person name="Sun Q."/>
            <person name="Mori K."/>
        </authorList>
    </citation>
    <scope>NUCLEOTIDE SEQUENCE [LARGE SCALE GENOMIC DNA]</scope>
    <source>
        <strain evidence="3 4">TBRC 2205</strain>
    </source>
</reference>
<dbReference type="Proteomes" id="UP001589894">
    <property type="component" value="Unassembled WGS sequence"/>
</dbReference>
<dbReference type="EMBL" id="JBHLUE010000008">
    <property type="protein sequence ID" value="MFC0564655.1"/>
    <property type="molecule type" value="Genomic_DNA"/>
</dbReference>
<evidence type="ECO:0000256" key="2">
    <source>
        <dbReference type="SAM" id="Phobius"/>
    </source>
</evidence>
<evidence type="ECO:0000313" key="4">
    <source>
        <dbReference type="Proteomes" id="UP001589894"/>
    </source>
</evidence>